<keyword evidence="2" id="KW-0805">Transcription regulation</keyword>
<sequence>MDCNVMKPLPEFAGIANNNMPYNLDYDEREISGIRSQCDCESCGDSMHPHQVTTTEVYLDNSNNHIPLETKSSHKNKSSLVWGEDITFLDHRHHDSRVGEMAGSSRYSRTSEVADHQDNKSILQRQLQQCDDGNGKLELTTNMVSLSELSDMSVMEPDKYINLTGFSFFPKDEGTEDLNDICTTLEMVDHGLVETHPCTVDEMHHSSAAPTTTSEDLSPPVGRTGLRRTRNASRRMSALNGDDNSFCSQSECQSVNSRKRNMSEHSMMSTYSYEDPDSPYQSNGRRKRRRYEEAPSEDPAFEKSRKNAIIAKRNREKKKALMDIMEKRCDKLSSDNDRLESDNEKLRHRVTTLEEEVYYLKSILANESSLATVLSGLHNVGHLRFSSSFDASKNAKNHVTSSPNQLEVSGGVCLHVDGNEVSMQMCTKCSQMACGAPRPNEAMMNPKTINKRSS</sequence>
<dbReference type="InterPro" id="IPR004827">
    <property type="entry name" value="bZIP"/>
</dbReference>
<proteinExistence type="predicted"/>
<dbReference type="InterPro" id="IPR046347">
    <property type="entry name" value="bZIP_sf"/>
</dbReference>
<keyword evidence="4" id="KW-0804">Transcription</keyword>
<dbReference type="Gene3D" id="1.20.5.170">
    <property type="match status" value="1"/>
</dbReference>
<feature type="coiled-coil region" evidence="7">
    <location>
        <begin position="322"/>
        <end position="356"/>
    </location>
</feature>
<keyword evidence="11" id="KW-1185">Reference proteome</keyword>
<feature type="region of interest" description="Disordered" evidence="8">
    <location>
        <begin position="204"/>
        <end position="305"/>
    </location>
</feature>
<evidence type="ECO:0000256" key="1">
    <source>
        <dbReference type="ARBA" id="ARBA00022843"/>
    </source>
</evidence>
<dbReference type="AlphaFoldDB" id="A0A8J2RMC6"/>
<dbReference type="SUPFAM" id="SSF57959">
    <property type="entry name" value="Leucine zipper domain"/>
    <property type="match status" value="1"/>
</dbReference>
<evidence type="ECO:0000256" key="3">
    <source>
        <dbReference type="ARBA" id="ARBA00023125"/>
    </source>
</evidence>
<dbReference type="OrthoDB" id="193931at2759"/>
<organism evidence="10 11">
    <name type="scientific">Daphnia galeata</name>
    <dbReference type="NCBI Taxonomy" id="27404"/>
    <lineage>
        <taxon>Eukaryota</taxon>
        <taxon>Metazoa</taxon>
        <taxon>Ecdysozoa</taxon>
        <taxon>Arthropoda</taxon>
        <taxon>Crustacea</taxon>
        <taxon>Branchiopoda</taxon>
        <taxon>Diplostraca</taxon>
        <taxon>Cladocera</taxon>
        <taxon>Anomopoda</taxon>
        <taxon>Daphniidae</taxon>
        <taxon>Daphnia</taxon>
    </lineage>
</organism>
<accession>A0A8J2RMC6</accession>
<evidence type="ECO:0000256" key="6">
    <source>
        <dbReference type="ARBA" id="ARBA00040165"/>
    </source>
</evidence>
<feature type="compositionally biased region" description="Polar residues" evidence="8">
    <location>
        <begin position="242"/>
        <end position="256"/>
    </location>
</feature>
<dbReference type="EMBL" id="CAKKLH010000079">
    <property type="protein sequence ID" value="CAH0102295.1"/>
    <property type="molecule type" value="Genomic_DNA"/>
</dbReference>
<evidence type="ECO:0000313" key="11">
    <source>
        <dbReference type="Proteomes" id="UP000789390"/>
    </source>
</evidence>
<dbReference type="PANTHER" id="PTHR46542:SF1">
    <property type="entry name" value="X-BOX BINDING PROTEIN 1"/>
    <property type="match status" value="1"/>
</dbReference>
<evidence type="ECO:0000313" key="10">
    <source>
        <dbReference type="EMBL" id="CAH0102295.1"/>
    </source>
</evidence>
<evidence type="ECO:0000256" key="4">
    <source>
        <dbReference type="ARBA" id="ARBA00023163"/>
    </source>
</evidence>
<dbReference type="PANTHER" id="PTHR46542">
    <property type="entry name" value="X-BOX BINDING PROTEIN 1"/>
    <property type="match status" value="1"/>
</dbReference>
<dbReference type="GO" id="GO:0005634">
    <property type="term" value="C:nucleus"/>
    <property type="evidence" value="ECO:0007669"/>
    <property type="project" value="TreeGrafter"/>
</dbReference>
<evidence type="ECO:0000256" key="7">
    <source>
        <dbReference type="SAM" id="Coils"/>
    </source>
</evidence>
<dbReference type="Proteomes" id="UP000789390">
    <property type="component" value="Unassembled WGS sequence"/>
</dbReference>
<keyword evidence="5" id="KW-0539">Nucleus</keyword>
<protein>
    <recommendedName>
        <fullName evidence="6">X-box-binding protein 1</fullName>
    </recommendedName>
</protein>
<dbReference type="FunFam" id="1.20.5.170:FF:000248">
    <property type="entry name" value="Uncharacterized protein"/>
    <property type="match status" value="1"/>
</dbReference>
<dbReference type="GO" id="GO:0000981">
    <property type="term" value="F:DNA-binding transcription factor activity, RNA polymerase II-specific"/>
    <property type="evidence" value="ECO:0007669"/>
    <property type="project" value="TreeGrafter"/>
</dbReference>
<keyword evidence="3" id="KW-0238">DNA-binding</keyword>
<evidence type="ECO:0000259" key="9">
    <source>
        <dbReference type="PROSITE" id="PS50217"/>
    </source>
</evidence>
<dbReference type="InterPro" id="IPR052470">
    <property type="entry name" value="ER_Stress-Reg_TF"/>
</dbReference>
<keyword evidence="7" id="KW-0175">Coiled coil</keyword>
<gene>
    <name evidence="10" type="ORF">DGAL_LOCUS4688</name>
</gene>
<evidence type="ECO:0000256" key="2">
    <source>
        <dbReference type="ARBA" id="ARBA00023015"/>
    </source>
</evidence>
<dbReference type="GO" id="GO:0000977">
    <property type="term" value="F:RNA polymerase II transcription regulatory region sequence-specific DNA binding"/>
    <property type="evidence" value="ECO:0007669"/>
    <property type="project" value="TreeGrafter"/>
</dbReference>
<feature type="domain" description="BZIP" evidence="9">
    <location>
        <begin position="297"/>
        <end position="360"/>
    </location>
</feature>
<name>A0A8J2RMC6_9CRUS</name>
<evidence type="ECO:0000256" key="8">
    <source>
        <dbReference type="SAM" id="MobiDB-lite"/>
    </source>
</evidence>
<keyword evidence="1" id="KW-0832">Ubl conjugation</keyword>
<reference evidence="10" key="1">
    <citation type="submission" date="2021-11" db="EMBL/GenBank/DDBJ databases">
        <authorList>
            <person name="Schell T."/>
        </authorList>
    </citation>
    <scope>NUCLEOTIDE SEQUENCE</scope>
    <source>
        <strain evidence="10">M5</strain>
    </source>
</reference>
<evidence type="ECO:0000256" key="5">
    <source>
        <dbReference type="ARBA" id="ARBA00023242"/>
    </source>
</evidence>
<dbReference type="PROSITE" id="PS50217">
    <property type="entry name" value="BZIP"/>
    <property type="match status" value="1"/>
</dbReference>
<comment type="caution">
    <text evidence="10">The sequence shown here is derived from an EMBL/GenBank/DDBJ whole genome shotgun (WGS) entry which is preliminary data.</text>
</comment>
<dbReference type="CDD" id="cd14706">
    <property type="entry name" value="bZIP_CREBZF"/>
    <property type="match status" value="1"/>
</dbReference>